<keyword evidence="2" id="KW-0808">Transferase</keyword>
<sequence>MNTSLKSRLNTINSLIAPEASPTIKPTYIDCSAEVSPHFKHDSSVETTSGHQYPPELVGLIEQNDGWTLDCGSGSRDRTFDNVVNFEIQPYNGVDVVGTAEQLPFKDGTFDLVISLAVLEHVKDPKKVALEMQRVLKPGGLLWIDTAFLQPYHGFPAHYYNMTQQGLELLLEKNMKVIKNAVPRYGTPIWSITWIISRYAASLPNELREKFLALPLSELLQSPEYLCEEEWSKELPEEARKELAATVSVLARKQL</sequence>
<gene>
    <name evidence="2" type="ORF">IEN85_04315</name>
</gene>
<dbReference type="InterPro" id="IPR013216">
    <property type="entry name" value="Methyltransf_11"/>
</dbReference>
<dbReference type="SUPFAM" id="SSF53335">
    <property type="entry name" value="S-adenosyl-L-methionine-dependent methyltransferases"/>
    <property type="match status" value="1"/>
</dbReference>
<dbReference type="Proteomes" id="UP000622317">
    <property type="component" value="Unassembled WGS sequence"/>
</dbReference>
<dbReference type="InterPro" id="IPR029063">
    <property type="entry name" value="SAM-dependent_MTases_sf"/>
</dbReference>
<dbReference type="AlphaFoldDB" id="A0A927F5S5"/>
<dbReference type="EMBL" id="JACYFG010000006">
    <property type="protein sequence ID" value="MBD5778702.1"/>
    <property type="molecule type" value="Genomic_DNA"/>
</dbReference>
<evidence type="ECO:0000313" key="2">
    <source>
        <dbReference type="EMBL" id="MBD5778702.1"/>
    </source>
</evidence>
<dbReference type="Gene3D" id="3.40.50.150">
    <property type="entry name" value="Vaccinia Virus protein VP39"/>
    <property type="match status" value="1"/>
</dbReference>
<dbReference type="GO" id="GO:0008757">
    <property type="term" value="F:S-adenosylmethionine-dependent methyltransferase activity"/>
    <property type="evidence" value="ECO:0007669"/>
    <property type="project" value="InterPro"/>
</dbReference>
<comment type="caution">
    <text evidence="2">The sequence shown here is derived from an EMBL/GenBank/DDBJ whole genome shotgun (WGS) entry which is preliminary data.</text>
</comment>
<feature type="domain" description="Methyltransferase type 11" evidence="1">
    <location>
        <begin position="96"/>
        <end position="144"/>
    </location>
</feature>
<dbReference type="CDD" id="cd02440">
    <property type="entry name" value="AdoMet_MTases"/>
    <property type="match status" value="1"/>
</dbReference>
<dbReference type="GO" id="GO:0032259">
    <property type="term" value="P:methylation"/>
    <property type="evidence" value="ECO:0007669"/>
    <property type="project" value="UniProtKB-KW"/>
</dbReference>
<keyword evidence="3" id="KW-1185">Reference proteome</keyword>
<dbReference type="Pfam" id="PF08241">
    <property type="entry name" value="Methyltransf_11"/>
    <property type="match status" value="1"/>
</dbReference>
<dbReference type="RefSeq" id="WP_191615832.1">
    <property type="nucleotide sequence ID" value="NZ_JACYFG010000006.1"/>
</dbReference>
<name>A0A927F5S5_9BACT</name>
<reference evidence="2" key="1">
    <citation type="submission" date="2020-09" db="EMBL/GenBank/DDBJ databases">
        <title>Pelagicoccus enzymogenes sp. nov. with an EPS production, isolated from marine sediment.</title>
        <authorList>
            <person name="Feng X."/>
        </authorList>
    </citation>
    <scope>NUCLEOTIDE SEQUENCE</scope>
    <source>
        <strain evidence="2">NFK12</strain>
    </source>
</reference>
<protein>
    <submittedName>
        <fullName evidence="2">Class I SAM-dependent methyltransferase</fullName>
    </submittedName>
</protein>
<keyword evidence="2" id="KW-0489">Methyltransferase</keyword>
<dbReference type="PANTHER" id="PTHR43591">
    <property type="entry name" value="METHYLTRANSFERASE"/>
    <property type="match status" value="1"/>
</dbReference>
<evidence type="ECO:0000259" key="1">
    <source>
        <dbReference type="Pfam" id="PF08241"/>
    </source>
</evidence>
<proteinExistence type="predicted"/>
<evidence type="ECO:0000313" key="3">
    <source>
        <dbReference type="Proteomes" id="UP000622317"/>
    </source>
</evidence>
<accession>A0A927F5S5</accession>
<dbReference type="PANTHER" id="PTHR43591:SF24">
    <property type="entry name" value="2-METHOXY-6-POLYPRENYL-1,4-BENZOQUINOL METHYLASE, MITOCHONDRIAL"/>
    <property type="match status" value="1"/>
</dbReference>
<organism evidence="2 3">
    <name type="scientific">Pelagicoccus enzymogenes</name>
    <dbReference type="NCBI Taxonomy" id="2773457"/>
    <lineage>
        <taxon>Bacteria</taxon>
        <taxon>Pseudomonadati</taxon>
        <taxon>Verrucomicrobiota</taxon>
        <taxon>Opitutia</taxon>
        <taxon>Puniceicoccales</taxon>
        <taxon>Pelagicoccaceae</taxon>
        <taxon>Pelagicoccus</taxon>
    </lineage>
</organism>